<dbReference type="PANTHER" id="PTHR37540">
    <property type="entry name" value="TRANSCRIPTION FACTOR (ACR-2), PUTATIVE-RELATED-RELATED"/>
    <property type="match status" value="1"/>
</dbReference>
<reference evidence="2 3" key="1">
    <citation type="submission" date="2024-07" db="EMBL/GenBank/DDBJ databases">
        <title>Section-level genome sequencing and comparative genomics of Aspergillus sections Usti and Cavernicolus.</title>
        <authorList>
            <consortium name="Lawrence Berkeley National Laboratory"/>
            <person name="Nybo J.L."/>
            <person name="Vesth T.C."/>
            <person name="Theobald S."/>
            <person name="Frisvad J.C."/>
            <person name="Larsen T.O."/>
            <person name="Kjaerboelling I."/>
            <person name="Rothschild-Mancinelli K."/>
            <person name="Lyhne E.K."/>
            <person name="Kogle M.E."/>
            <person name="Barry K."/>
            <person name="Clum A."/>
            <person name="Na H."/>
            <person name="Ledsgaard L."/>
            <person name="Lin J."/>
            <person name="Lipzen A."/>
            <person name="Kuo A."/>
            <person name="Riley R."/>
            <person name="Mondo S."/>
            <person name="Labutti K."/>
            <person name="Haridas S."/>
            <person name="Pangalinan J."/>
            <person name="Salamov A.A."/>
            <person name="Simmons B.A."/>
            <person name="Magnuson J.K."/>
            <person name="Chen J."/>
            <person name="Drula E."/>
            <person name="Henrissat B."/>
            <person name="Wiebenga A."/>
            <person name="Lubbers R.J."/>
            <person name="Gomes A.C."/>
            <person name="Makela M.R."/>
            <person name="Stajich J."/>
            <person name="Grigoriev I.V."/>
            <person name="Mortensen U.H."/>
            <person name="De Vries R.P."/>
            <person name="Baker S.E."/>
            <person name="Andersen M.R."/>
        </authorList>
    </citation>
    <scope>NUCLEOTIDE SEQUENCE [LARGE SCALE GENOMIC DNA]</scope>
    <source>
        <strain evidence="2 3">CBS 123904</strain>
    </source>
</reference>
<sequence>MGAQCIYDRGLPPIQKPATEAQTQSPTPNPETDEHSDSATWPESPLATESLGGSYIDPFHTYPSSLDPESVNRVLTFTLKEVWPKMFPGYTYKGASFIDHWIKCAMNCPPLFNAWLHSGAGHMKYLQQASDECSNTAGKDSYEMLLMEREALLGLKEFVDSASEEKVSDEIIMATLSLALHTGRQKQVTPKRKRSAPLSDLQLLLRFTNIPVPEVHVLALRHLVEARGGFDKIEMPGLKEGLSTYNLVVASKLLARPFWPLHTRLGIDETTGFLSEIEQISALKDPLHPYLISLLPHTMTWEFNAVRGYNTLVKNYSQGFLSHLKMGYVIELRNFIHYHVMSLPAIGETMDPYQELPPTYGALRLGLMAYSLLVLFPAPLGTDPHPRIAGQLRYELELTGVSVDIWMPMVDLLLWVLMLGGISAADTEHRPWYVEQIQWLSTLLGLTSWDQVKDTMTSILWIGSPCDVEGQTLWQEVQQANPFATPDPGMAFPAVWTSDLSSDLST</sequence>
<protein>
    <recommendedName>
        <fullName evidence="4">Fungal-specific transcription factor domain-containing protein</fullName>
    </recommendedName>
</protein>
<evidence type="ECO:0000256" key="1">
    <source>
        <dbReference type="SAM" id="MobiDB-lite"/>
    </source>
</evidence>
<evidence type="ECO:0000313" key="3">
    <source>
        <dbReference type="Proteomes" id="UP001610446"/>
    </source>
</evidence>
<dbReference type="Proteomes" id="UP001610446">
    <property type="component" value="Unassembled WGS sequence"/>
</dbReference>
<evidence type="ECO:0008006" key="4">
    <source>
        <dbReference type="Google" id="ProtNLM"/>
    </source>
</evidence>
<name>A0ABR4JRA0_9EURO</name>
<feature type="region of interest" description="Disordered" evidence="1">
    <location>
        <begin position="1"/>
        <end position="44"/>
    </location>
</feature>
<keyword evidence="3" id="KW-1185">Reference proteome</keyword>
<dbReference type="EMBL" id="JBFXLU010000098">
    <property type="protein sequence ID" value="KAL2842573.1"/>
    <property type="molecule type" value="Genomic_DNA"/>
</dbReference>
<dbReference type="PANTHER" id="PTHR37540:SF5">
    <property type="entry name" value="TRANSCRIPTION FACTOR DOMAIN-CONTAINING PROTEIN"/>
    <property type="match status" value="1"/>
</dbReference>
<evidence type="ECO:0000313" key="2">
    <source>
        <dbReference type="EMBL" id="KAL2842573.1"/>
    </source>
</evidence>
<proteinExistence type="predicted"/>
<organism evidence="2 3">
    <name type="scientific">Aspergillus pseudoustus</name>
    <dbReference type="NCBI Taxonomy" id="1810923"/>
    <lineage>
        <taxon>Eukaryota</taxon>
        <taxon>Fungi</taxon>
        <taxon>Dikarya</taxon>
        <taxon>Ascomycota</taxon>
        <taxon>Pezizomycotina</taxon>
        <taxon>Eurotiomycetes</taxon>
        <taxon>Eurotiomycetidae</taxon>
        <taxon>Eurotiales</taxon>
        <taxon>Aspergillaceae</taxon>
        <taxon>Aspergillus</taxon>
        <taxon>Aspergillus subgen. Nidulantes</taxon>
    </lineage>
</organism>
<accession>A0ABR4JRA0</accession>
<comment type="caution">
    <text evidence="2">The sequence shown here is derived from an EMBL/GenBank/DDBJ whole genome shotgun (WGS) entry which is preliminary data.</text>
</comment>
<gene>
    <name evidence="2" type="ORF">BJY01DRAFT_249059</name>
</gene>